<keyword evidence="2 4" id="KW-0808">Transferase</keyword>
<dbReference type="EMBL" id="JACDUR010000004">
    <property type="protein sequence ID" value="MBA2893346.1"/>
    <property type="molecule type" value="Genomic_DNA"/>
</dbReference>
<dbReference type="PANTHER" id="PTHR43861">
    <property type="entry name" value="TRANS-ACONITATE 2-METHYLTRANSFERASE-RELATED"/>
    <property type="match status" value="1"/>
</dbReference>
<keyword evidence="5" id="KW-1185">Reference proteome</keyword>
<evidence type="ECO:0000313" key="5">
    <source>
        <dbReference type="Proteomes" id="UP000530928"/>
    </source>
</evidence>
<dbReference type="Proteomes" id="UP000530928">
    <property type="component" value="Unassembled WGS sequence"/>
</dbReference>
<feature type="domain" description="Methyltransferase" evidence="3">
    <location>
        <begin position="51"/>
        <end position="141"/>
    </location>
</feature>
<dbReference type="GO" id="GO:0008168">
    <property type="term" value="F:methyltransferase activity"/>
    <property type="evidence" value="ECO:0007669"/>
    <property type="project" value="UniProtKB-KW"/>
</dbReference>
<dbReference type="Gene3D" id="3.40.50.150">
    <property type="entry name" value="Vaccinia Virus protein VP39"/>
    <property type="match status" value="1"/>
</dbReference>
<organism evidence="4 5">
    <name type="scientific">Nonomuraea soli</name>
    <dbReference type="NCBI Taxonomy" id="1032476"/>
    <lineage>
        <taxon>Bacteria</taxon>
        <taxon>Bacillati</taxon>
        <taxon>Actinomycetota</taxon>
        <taxon>Actinomycetes</taxon>
        <taxon>Streptosporangiales</taxon>
        <taxon>Streptosporangiaceae</taxon>
        <taxon>Nonomuraea</taxon>
    </lineage>
</organism>
<evidence type="ECO:0000313" key="4">
    <source>
        <dbReference type="EMBL" id="MBA2893346.1"/>
    </source>
</evidence>
<gene>
    <name evidence="4" type="ORF">HNR30_004700</name>
</gene>
<evidence type="ECO:0000256" key="2">
    <source>
        <dbReference type="ARBA" id="ARBA00022679"/>
    </source>
</evidence>
<dbReference type="CDD" id="cd02440">
    <property type="entry name" value="AdoMet_MTases"/>
    <property type="match status" value="1"/>
</dbReference>
<dbReference type="InterPro" id="IPR029063">
    <property type="entry name" value="SAM-dependent_MTases_sf"/>
</dbReference>
<name>A0A7W0CLD9_9ACTN</name>
<dbReference type="GO" id="GO:0032259">
    <property type="term" value="P:methylation"/>
    <property type="evidence" value="ECO:0007669"/>
    <property type="project" value="UniProtKB-KW"/>
</dbReference>
<dbReference type="AlphaFoldDB" id="A0A7W0CLD9"/>
<dbReference type="InterPro" id="IPR041698">
    <property type="entry name" value="Methyltransf_25"/>
</dbReference>
<comment type="caution">
    <text evidence="4">The sequence shown here is derived from an EMBL/GenBank/DDBJ whole genome shotgun (WGS) entry which is preliminary data.</text>
</comment>
<keyword evidence="1 4" id="KW-0489">Methyltransferase</keyword>
<dbReference type="RefSeq" id="WP_312894580.1">
    <property type="nucleotide sequence ID" value="NZ_BAABAM010000003.1"/>
</dbReference>
<evidence type="ECO:0000256" key="1">
    <source>
        <dbReference type="ARBA" id="ARBA00022603"/>
    </source>
</evidence>
<dbReference type="SUPFAM" id="SSF53335">
    <property type="entry name" value="S-adenosyl-L-methionine-dependent methyltransferases"/>
    <property type="match status" value="1"/>
</dbReference>
<dbReference type="Pfam" id="PF13649">
    <property type="entry name" value="Methyltransf_25"/>
    <property type="match status" value="1"/>
</dbReference>
<evidence type="ECO:0000259" key="3">
    <source>
        <dbReference type="Pfam" id="PF13649"/>
    </source>
</evidence>
<protein>
    <submittedName>
        <fullName evidence="4">SAM-dependent methyltransferase</fullName>
    </submittedName>
</protein>
<accession>A0A7W0CLD9</accession>
<dbReference type="PANTHER" id="PTHR43861:SF1">
    <property type="entry name" value="TRANS-ACONITATE 2-METHYLTRANSFERASE"/>
    <property type="match status" value="1"/>
</dbReference>
<reference evidence="4 5" key="1">
    <citation type="submission" date="2020-07" db="EMBL/GenBank/DDBJ databases">
        <title>Genomic Encyclopedia of Type Strains, Phase IV (KMG-IV): sequencing the most valuable type-strain genomes for metagenomic binning, comparative biology and taxonomic classification.</title>
        <authorList>
            <person name="Goeker M."/>
        </authorList>
    </citation>
    <scope>NUCLEOTIDE SEQUENCE [LARGE SCALE GENOMIC DNA]</scope>
    <source>
        <strain evidence="4 5">DSM 45533</strain>
    </source>
</reference>
<sequence length="215" mass="22837">MTDSAHLTVTRTSYDEVSALYAERFGDMLRDRPLDRGLLAAFAELVPGGVVADLGCGPGYLTAHLRSLGLDAFGVDLSPEMIRLAREAYPGIRFAVGELSALDLADESVGGVLSHWSIIHTPPAGMPAIFAEFGRVLAPGGHLLVCFAGHDDPGAPPEPYDHVVTTAYRWSPDEVSALLAEAGLTEVARLVHAGAEDPRRGFPAVSLLARKAARR</sequence>
<proteinExistence type="predicted"/>